<sequence>MAGLQEGIEAVLGKFILAEIKQSQTNGFNARHIFHDLEENFKDNLTEDEVSTMFYAFLKYEEALSKFKQKQPSSGNFILTHLQALEIEYNKSVRSGMNSLFKAVVAYQAYAELNYEAALYELSDAIQLAIDQGETFPLFLACVQEQWLNKLRVLFKAKNLSILESETIGLIVYSLTGRFEMDPRAEAGFFKINSEMQTLMLDHVLRNIILRLSGQDLQSIQGPFYFNDFIQAIIKGSWERISKTQVFNFNNNVIKMLSTLYVGDAVGFLAQLYDNFDAFLTANIILRSIVLMELYHLQILNNLDLSNHRNYPTYFECFNQLCDPGLERYDNKKSVA</sequence>
<name>A0ABY7TCW1_9SPHI</name>
<keyword evidence="2" id="KW-1185">Reference proteome</keyword>
<dbReference type="EMBL" id="CP117167">
    <property type="protein sequence ID" value="WCT14355.1"/>
    <property type="molecule type" value="Genomic_DNA"/>
</dbReference>
<accession>A0ABY7TCW1</accession>
<organism evidence="1 2">
    <name type="scientific">Mucilaginibacter jinjuensis</name>
    <dbReference type="NCBI Taxonomy" id="1176721"/>
    <lineage>
        <taxon>Bacteria</taxon>
        <taxon>Pseudomonadati</taxon>
        <taxon>Bacteroidota</taxon>
        <taxon>Sphingobacteriia</taxon>
        <taxon>Sphingobacteriales</taxon>
        <taxon>Sphingobacteriaceae</taxon>
        <taxon>Mucilaginibacter</taxon>
    </lineage>
</organism>
<dbReference type="Proteomes" id="UP001216139">
    <property type="component" value="Chromosome"/>
</dbReference>
<protein>
    <submittedName>
        <fullName evidence="1">Uncharacterized protein</fullName>
    </submittedName>
</protein>
<evidence type="ECO:0000313" key="1">
    <source>
        <dbReference type="EMBL" id="WCT14355.1"/>
    </source>
</evidence>
<reference evidence="1 2" key="1">
    <citation type="submission" date="2023-02" db="EMBL/GenBank/DDBJ databases">
        <title>Genome sequence of Mucilaginibacter jinjuensis strain KACC 16571.</title>
        <authorList>
            <person name="Kim S."/>
            <person name="Heo J."/>
            <person name="Kwon S.-W."/>
        </authorList>
    </citation>
    <scope>NUCLEOTIDE SEQUENCE [LARGE SCALE GENOMIC DNA]</scope>
    <source>
        <strain evidence="1 2">KACC 16571</strain>
    </source>
</reference>
<proteinExistence type="predicted"/>
<evidence type="ECO:0000313" key="2">
    <source>
        <dbReference type="Proteomes" id="UP001216139"/>
    </source>
</evidence>
<dbReference type="RefSeq" id="WP_273632819.1">
    <property type="nucleotide sequence ID" value="NZ_CP117167.1"/>
</dbReference>
<gene>
    <name evidence="1" type="ORF">PQO05_10465</name>
</gene>